<dbReference type="InterPro" id="IPR050952">
    <property type="entry name" value="TRIM-NHL_E3_ligases"/>
</dbReference>
<comment type="caution">
    <text evidence="4">The sequence shown here is derived from an EMBL/GenBank/DDBJ whole genome shotgun (WGS) entry which is preliminary data.</text>
</comment>
<gene>
    <name evidence="3" type="ORF">BJG266_LOCUS24875</name>
    <name evidence="4" type="ORF">QVE165_LOCUS35566</name>
</gene>
<dbReference type="SUPFAM" id="SSF63829">
    <property type="entry name" value="Calcium-dependent phosphotriesterase"/>
    <property type="match status" value="1"/>
</dbReference>
<evidence type="ECO:0000313" key="4">
    <source>
        <dbReference type="EMBL" id="CAF1379382.1"/>
    </source>
</evidence>
<dbReference type="Proteomes" id="UP000663832">
    <property type="component" value="Unassembled WGS sequence"/>
</dbReference>
<proteinExistence type="predicted"/>
<evidence type="ECO:0000256" key="2">
    <source>
        <dbReference type="PROSITE-ProRule" id="PRU00504"/>
    </source>
</evidence>
<dbReference type="CDD" id="cd05819">
    <property type="entry name" value="NHL"/>
    <property type="match status" value="2"/>
</dbReference>
<dbReference type="OrthoDB" id="10302689at2759"/>
<dbReference type="Gene3D" id="2.40.10.500">
    <property type="match status" value="3"/>
</dbReference>
<dbReference type="SUPFAM" id="SSF101898">
    <property type="entry name" value="NHL repeat"/>
    <property type="match status" value="2"/>
</dbReference>
<feature type="repeat" description="NHL" evidence="2">
    <location>
        <begin position="199"/>
        <end position="239"/>
    </location>
</feature>
<evidence type="ECO:0008006" key="6">
    <source>
        <dbReference type="Google" id="ProtNLM"/>
    </source>
</evidence>
<dbReference type="InterPro" id="IPR011042">
    <property type="entry name" value="6-blade_b-propeller_TolB-like"/>
</dbReference>
<keyword evidence="5" id="KW-1185">Reference proteome</keyword>
<evidence type="ECO:0000313" key="3">
    <source>
        <dbReference type="EMBL" id="CAF1165287.1"/>
    </source>
</evidence>
<dbReference type="Gene3D" id="2.120.10.30">
    <property type="entry name" value="TolB, C-terminal domain"/>
    <property type="match status" value="2"/>
</dbReference>
<dbReference type="EMBL" id="CAJNOI010000183">
    <property type="protein sequence ID" value="CAF1165287.1"/>
    <property type="molecule type" value="Genomic_DNA"/>
</dbReference>
<protein>
    <recommendedName>
        <fullName evidence="6">NHL repeat containing protein-like protein</fullName>
    </recommendedName>
</protein>
<organism evidence="4 5">
    <name type="scientific">Adineta steineri</name>
    <dbReference type="NCBI Taxonomy" id="433720"/>
    <lineage>
        <taxon>Eukaryota</taxon>
        <taxon>Metazoa</taxon>
        <taxon>Spiralia</taxon>
        <taxon>Gnathifera</taxon>
        <taxon>Rotifera</taxon>
        <taxon>Eurotatoria</taxon>
        <taxon>Bdelloidea</taxon>
        <taxon>Adinetida</taxon>
        <taxon>Adinetidae</taxon>
        <taxon>Adineta</taxon>
    </lineage>
</organism>
<dbReference type="Proteomes" id="UP000663877">
    <property type="component" value="Unassembled WGS sequence"/>
</dbReference>
<sequence>MVDIYLKYISIKLIVIITTFLIDKSSALSICPTAVWATKGTTVAGSQNGYSGSILNRLIQPTIVIVDNSSNIYVADGGNFRILLFPPGSTQSTSGTLIINGSSGTELDQFGTMDGMSIDTNGNIYILDGTLSRVTKWTPGSTSGILVAGGAPFVDYYDGHMDNISGPGGIFMAPESSFIWIADTNNSRIVKYVNSSTALTVCGSYGTNPDQFNYPLGLFIDTTAGNTLYVVDSGNHRIQRWLSGATSGTTVAGITSYYGDRLDQLWDPTAILVDNNQNMYIVDSSNSRILKWKVGASSGMIIAGNEPFGGQTSSQLWYPNSISFSSNGTLYVADTENNRTQRFSISCPTNISTTTVSSVTTTIPISTTNCSMTIWAENATTIAGSPIGIAGLTSTLLSYPMDVRVDANDSIYVIDYDAYYRLQIFYPGSLSGITIINASFGTDLNQFSSMDALYIDMSGNFYILDSDNSRITKWGPGASTGILVAGGNGIGSSLDKVDGPTDFFVEPNTSSIWICDSNNHRIVKWMNASTGELSARGNGQGTKANQFDTPLGLFVDTSASNTLYVADTNNCRIQQWLYGASSGKTVAGKSSGTCGSTLNLLSYPDALIMDTNGTMYIVDNGNSRIVLWLLGATSGRVIAGTGIAGVLPDQLNDPYTVRLDSTGAVIVTDTDNSRIQKFPVVCSPNMIISSTASTSSLSSSITTTTSIDFTLQNTTMTDSSTTSSLSTPANNSTTILSASTPIADSSTVSTTVLMSTMITTLQANSLTNTTTQLSSGMDSDSESSDNSAPALNLNSKLFALLFCAFMIYINN</sequence>
<evidence type="ECO:0000313" key="5">
    <source>
        <dbReference type="Proteomes" id="UP000663832"/>
    </source>
</evidence>
<dbReference type="Pfam" id="PF01436">
    <property type="entry name" value="NHL"/>
    <property type="match status" value="2"/>
</dbReference>
<dbReference type="EMBL" id="CAJNOM010000347">
    <property type="protein sequence ID" value="CAF1379382.1"/>
    <property type="molecule type" value="Genomic_DNA"/>
</dbReference>
<dbReference type="AlphaFoldDB" id="A0A815JH96"/>
<dbReference type="PANTHER" id="PTHR24104">
    <property type="entry name" value="E3 UBIQUITIN-PROTEIN LIGASE NHLRC1-RELATED"/>
    <property type="match status" value="1"/>
</dbReference>
<dbReference type="GO" id="GO:0008270">
    <property type="term" value="F:zinc ion binding"/>
    <property type="evidence" value="ECO:0007669"/>
    <property type="project" value="UniProtKB-KW"/>
</dbReference>
<accession>A0A815JH96</accession>
<keyword evidence="1" id="KW-0677">Repeat</keyword>
<evidence type="ECO:0000256" key="1">
    <source>
        <dbReference type="ARBA" id="ARBA00022737"/>
    </source>
</evidence>
<name>A0A815JH96_9BILA</name>
<reference evidence="4" key="1">
    <citation type="submission" date="2021-02" db="EMBL/GenBank/DDBJ databases">
        <authorList>
            <person name="Nowell W R."/>
        </authorList>
    </citation>
    <scope>NUCLEOTIDE SEQUENCE</scope>
</reference>
<dbReference type="InterPro" id="IPR001258">
    <property type="entry name" value="NHL_repeat"/>
</dbReference>
<dbReference type="PROSITE" id="PS51125">
    <property type="entry name" value="NHL"/>
    <property type="match status" value="1"/>
</dbReference>
<dbReference type="PANTHER" id="PTHR24104:SF25">
    <property type="entry name" value="PROTEIN LIN-41"/>
    <property type="match status" value="1"/>
</dbReference>